<dbReference type="PROSITE" id="PS51677">
    <property type="entry name" value="NODB"/>
    <property type="match status" value="1"/>
</dbReference>
<gene>
    <name evidence="5" type="ORF">CCE28_01975</name>
</gene>
<accession>A0A267MQN3</accession>
<dbReference type="RefSeq" id="WP_095130416.1">
    <property type="nucleotide sequence ID" value="NZ_NIBG01000001.1"/>
</dbReference>
<dbReference type="Proteomes" id="UP000216024">
    <property type="component" value="Unassembled WGS sequence"/>
</dbReference>
<dbReference type="SUPFAM" id="SSF88713">
    <property type="entry name" value="Glycoside hydrolase/deacetylase"/>
    <property type="match status" value="1"/>
</dbReference>
<keyword evidence="3" id="KW-1133">Transmembrane helix</keyword>
<proteinExistence type="predicted"/>
<dbReference type="AlphaFoldDB" id="A0A267MQN3"/>
<name>A0A267MQN3_9FIRM</name>
<keyword evidence="2" id="KW-0378">Hydrolase</keyword>
<keyword evidence="6" id="KW-1185">Reference proteome</keyword>
<protein>
    <recommendedName>
        <fullName evidence="4">NodB homology domain-containing protein</fullName>
    </recommendedName>
</protein>
<dbReference type="GO" id="GO:0005975">
    <property type="term" value="P:carbohydrate metabolic process"/>
    <property type="evidence" value="ECO:0007669"/>
    <property type="project" value="InterPro"/>
</dbReference>
<dbReference type="GO" id="GO:0016810">
    <property type="term" value="F:hydrolase activity, acting on carbon-nitrogen (but not peptide) bonds"/>
    <property type="evidence" value="ECO:0007669"/>
    <property type="project" value="InterPro"/>
</dbReference>
<keyword evidence="1" id="KW-0479">Metal-binding</keyword>
<dbReference type="Gene3D" id="3.20.20.370">
    <property type="entry name" value="Glycoside hydrolase/deacetylase"/>
    <property type="match status" value="1"/>
</dbReference>
<dbReference type="PANTHER" id="PTHR10587:SF133">
    <property type="entry name" value="CHITIN DEACETYLASE 1-RELATED"/>
    <property type="match status" value="1"/>
</dbReference>
<evidence type="ECO:0000313" key="5">
    <source>
        <dbReference type="EMBL" id="PAB61218.1"/>
    </source>
</evidence>
<evidence type="ECO:0000259" key="4">
    <source>
        <dbReference type="PROSITE" id="PS51677"/>
    </source>
</evidence>
<keyword evidence="3" id="KW-0472">Membrane</keyword>
<dbReference type="Pfam" id="PF01522">
    <property type="entry name" value="Polysacc_deac_1"/>
    <property type="match status" value="1"/>
</dbReference>
<evidence type="ECO:0000256" key="3">
    <source>
        <dbReference type="SAM" id="Phobius"/>
    </source>
</evidence>
<dbReference type="CDD" id="cd10950">
    <property type="entry name" value="CE4_BsYlxY_like"/>
    <property type="match status" value="1"/>
</dbReference>
<evidence type="ECO:0000256" key="1">
    <source>
        <dbReference type="ARBA" id="ARBA00022723"/>
    </source>
</evidence>
<dbReference type="InterPro" id="IPR011330">
    <property type="entry name" value="Glyco_hydro/deAcase_b/a-brl"/>
</dbReference>
<sequence length="237" mass="27356">MRFYVVSRKKIYIFILVIILILTTTSMLAYRSKGVWNEYRTEPIRKVEANSKKMAFTCNVDWGGEHIPKMLEIFKENNIKITFFITGRWAEKNSELLAKIKEDGHEIGNHGYAHKLPSKTNRKENIKEIRRTEDAIYKVLGHKTTLFAPPAGDYNKETLDIAEGLGYKVILWSVDTIDWKKGSTKDIIIKRVLDKDHKGAILLMHPKEATLEALPYIIKKIEEEGIHICTVSELINI</sequence>
<evidence type="ECO:0000313" key="6">
    <source>
        <dbReference type="Proteomes" id="UP000216024"/>
    </source>
</evidence>
<reference evidence="5 6" key="1">
    <citation type="submission" date="2017-06" db="EMBL/GenBank/DDBJ databases">
        <title>Draft genome sequence of anaerobic fermentative bacterium Anaeromicrobium sediminis DY2726D isolated from West Pacific Ocean sediments.</title>
        <authorList>
            <person name="Zeng X."/>
        </authorList>
    </citation>
    <scope>NUCLEOTIDE SEQUENCE [LARGE SCALE GENOMIC DNA]</scope>
    <source>
        <strain evidence="5 6">DY2726D</strain>
    </source>
</reference>
<dbReference type="EMBL" id="NIBG01000001">
    <property type="protein sequence ID" value="PAB61218.1"/>
    <property type="molecule type" value="Genomic_DNA"/>
</dbReference>
<dbReference type="PANTHER" id="PTHR10587">
    <property type="entry name" value="GLYCOSYL TRANSFERASE-RELATED"/>
    <property type="match status" value="1"/>
</dbReference>
<dbReference type="InterPro" id="IPR050248">
    <property type="entry name" value="Polysacc_deacetylase_ArnD"/>
</dbReference>
<feature type="domain" description="NodB homology" evidence="4">
    <location>
        <begin position="52"/>
        <end position="229"/>
    </location>
</feature>
<dbReference type="InterPro" id="IPR002509">
    <property type="entry name" value="NODB_dom"/>
</dbReference>
<dbReference type="GO" id="GO:0016020">
    <property type="term" value="C:membrane"/>
    <property type="evidence" value="ECO:0007669"/>
    <property type="project" value="TreeGrafter"/>
</dbReference>
<organism evidence="5 6">
    <name type="scientific">Anaeromicrobium sediminis</name>
    <dbReference type="NCBI Taxonomy" id="1478221"/>
    <lineage>
        <taxon>Bacteria</taxon>
        <taxon>Bacillati</taxon>
        <taxon>Bacillota</taxon>
        <taxon>Clostridia</taxon>
        <taxon>Peptostreptococcales</taxon>
        <taxon>Thermotaleaceae</taxon>
        <taxon>Anaeromicrobium</taxon>
    </lineage>
</organism>
<dbReference type="GO" id="GO:0046872">
    <property type="term" value="F:metal ion binding"/>
    <property type="evidence" value="ECO:0007669"/>
    <property type="project" value="UniProtKB-KW"/>
</dbReference>
<comment type="caution">
    <text evidence="5">The sequence shown here is derived from an EMBL/GenBank/DDBJ whole genome shotgun (WGS) entry which is preliminary data.</text>
</comment>
<feature type="transmembrane region" description="Helical" evidence="3">
    <location>
        <begin position="12"/>
        <end position="30"/>
    </location>
</feature>
<evidence type="ECO:0000256" key="2">
    <source>
        <dbReference type="ARBA" id="ARBA00022801"/>
    </source>
</evidence>
<keyword evidence="3" id="KW-0812">Transmembrane</keyword>
<dbReference type="OrthoDB" id="9806342at2"/>